<evidence type="ECO:0000256" key="11">
    <source>
        <dbReference type="ARBA" id="ARBA00029986"/>
    </source>
</evidence>
<keyword evidence="18" id="KW-1185">Reference proteome</keyword>
<comment type="similarity">
    <text evidence="2 12 14">Belongs to the FKBP-type PPIase family. Tig subfamily.</text>
</comment>
<keyword evidence="9 12" id="KW-0413">Isomerase</keyword>
<evidence type="ECO:0000256" key="8">
    <source>
        <dbReference type="ARBA" id="ARBA00023186"/>
    </source>
</evidence>
<dbReference type="Proteomes" id="UP000308901">
    <property type="component" value="Unassembled WGS sequence"/>
</dbReference>
<dbReference type="SUPFAM" id="SSF54534">
    <property type="entry name" value="FKBP-like"/>
    <property type="match status" value="1"/>
</dbReference>
<dbReference type="Gene3D" id="3.30.70.1050">
    <property type="entry name" value="Trigger factor ribosome-binding domain"/>
    <property type="match status" value="1"/>
</dbReference>
<dbReference type="InterPro" id="IPR008880">
    <property type="entry name" value="Trigger_fac_C"/>
</dbReference>
<reference evidence="17 18" key="1">
    <citation type="submission" date="2019-05" db="EMBL/GenBank/DDBJ databases">
        <title>Arcobacter sp. nov., isolated from sea sediment.</title>
        <authorList>
            <person name="Kim W."/>
        </authorList>
    </citation>
    <scope>NUCLEOTIDE SEQUENCE [LARGE SCALE GENOMIC DNA]</scope>
    <source>
        <strain evidence="17 18">CAU 1517</strain>
    </source>
</reference>
<evidence type="ECO:0000256" key="4">
    <source>
        <dbReference type="ARBA" id="ARBA00016902"/>
    </source>
</evidence>
<keyword evidence="7 12" id="KW-0697">Rotamase</keyword>
<dbReference type="InterPro" id="IPR027304">
    <property type="entry name" value="Trigger_fact/SurA_dom_sf"/>
</dbReference>
<protein>
    <recommendedName>
        <fullName evidence="4 12">Trigger factor</fullName>
        <shortName evidence="12">TF</shortName>
        <ecNumber evidence="3 12">5.2.1.8</ecNumber>
    </recommendedName>
    <alternativeName>
        <fullName evidence="11 12">PPIase</fullName>
    </alternativeName>
</protein>
<dbReference type="GO" id="GO:0043022">
    <property type="term" value="F:ribosome binding"/>
    <property type="evidence" value="ECO:0007669"/>
    <property type="project" value="TreeGrafter"/>
</dbReference>
<keyword evidence="8 12" id="KW-0143">Chaperone</keyword>
<dbReference type="PROSITE" id="PS50059">
    <property type="entry name" value="FKBP_PPIASE"/>
    <property type="match status" value="1"/>
</dbReference>
<evidence type="ECO:0000256" key="5">
    <source>
        <dbReference type="ARBA" id="ARBA00022490"/>
    </source>
</evidence>
<dbReference type="EC" id="5.2.1.8" evidence="3 12"/>
<evidence type="ECO:0000256" key="1">
    <source>
        <dbReference type="ARBA" id="ARBA00000971"/>
    </source>
</evidence>
<dbReference type="FunFam" id="3.10.50.40:FF:000001">
    <property type="entry name" value="Trigger factor"/>
    <property type="match status" value="1"/>
</dbReference>
<evidence type="ECO:0000256" key="10">
    <source>
        <dbReference type="ARBA" id="ARBA00023306"/>
    </source>
</evidence>
<dbReference type="InterPro" id="IPR001179">
    <property type="entry name" value="PPIase_FKBP_dom"/>
</dbReference>
<dbReference type="Pfam" id="PF05697">
    <property type="entry name" value="Trigger_N"/>
    <property type="match status" value="1"/>
</dbReference>
<dbReference type="GO" id="GO:0003755">
    <property type="term" value="F:peptidyl-prolyl cis-trans isomerase activity"/>
    <property type="evidence" value="ECO:0007669"/>
    <property type="project" value="UniProtKB-UniRule"/>
</dbReference>
<dbReference type="SUPFAM" id="SSF102735">
    <property type="entry name" value="Trigger factor ribosome-binding domain"/>
    <property type="match status" value="1"/>
</dbReference>
<evidence type="ECO:0000313" key="17">
    <source>
        <dbReference type="EMBL" id="TLP36931.1"/>
    </source>
</evidence>
<evidence type="ECO:0000259" key="16">
    <source>
        <dbReference type="PROSITE" id="PS50059"/>
    </source>
</evidence>
<dbReference type="GO" id="GO:0015031">
    <property type="term" value="P:protein transport"/>
    <property type="evidence" value="ECO:0007669"/>
    <property type="project" value="UniProtKB-UniRule"/>
</dbReference>
<dbReference type="AlphaFoldDB" id="A0A5R8XYV8"/>
<dbReference type="RefSeq" id="WP_138153185.1">
    <property type="nucleotide sequence ID" value="NZ_CBDDKQ010000003.1"/>
</dbReference>
<comment type="domain">
    <text evidence="12">Consists of 3 domains; the N-terminus binds the ribosome, the middle domain has PPIase activity, while the C-terminus has intrinsic chaperone activity on its own.</text>
</comment>
<keyword evidence="6 12" id="KW-0132">Cell division</keyword>
<dbReference type="OrthoDB" id="9767721at2"/>
<dbReference type="Gene3D" id="1.10.3120.10">
    <property type="entry name" value="Trigger factor, C-terminal domain"/>
    <property type="match status" value="1"/>
</dbReference>
<keyword evidence="15" id="KW-0175">Coiled coil</keyword>
<dbReference type="GO" id="GO:0005737">
    <property type="term" value="C:cytoplasm"/>
    <property type="evidence" value="ECO:0007669"/>
    <property type="project" value="UniProtKB-SubCell"/>
</dbReference>
<dbReference type="InterPro" id="IPR036611">
    <property type="entry name" value="Trigger_fac_ribosome-bd_sf"/>
</dbReference>
<sequence>MEFNAKRVDDANAVITSTISTETVEQNIDKVAKQAAKTMDIQGFRKGKVPVSVVKQRYADKLREDAEGEAVRAILGDALKELEIANEDLVGEPQFAKFDKKEDGSIEIEIKVACKPNVDLGDYKSLVPAVELKEIEDKDVEERLNELAAQSAPLEKIKRKRMVREGDFAVIDFEGFVDGVAFAGGKGEQYPLEIGSGSFIPGFEEQIVGMKYEEQKDVTVTFPAEYQSKDLAGKEAVFKVTLHEIQEKVPAEINDEFAAKFLPGYDGEANVDALKEKIKEQMVAEQKGTYYRNELKPAYLDTLVNELNFSLPATVVDQEINFALNNKVRSMSEDEIKELQEDASKVETIRDELKEDAEKSVKATFIVDALAKAEGVEVNDQEVTQVIYYEAMQMGQNPQDVLKQYQEAGYLPAIKMSMIEDKVITKLLDEKLGN</sequence>
<dbReference type="PIRSF" id="PIRSF003095">
    <property type="entry name" value="Trigger_factor"/>
    <property type="match status" value="1"/>
</dbReference>
<dbReference type="PANTHER" id="PTHR30560:SF3">
    <property type="entry name" value="TRIGGER FACTOR-LIKE PROTEIN TIG, CHLOROPLASTIC"/>
    <property type="match status" value="1"/>
</dbReference>
<comment type="function">
    <text evidence="12">Involved in protein export. Acts as a chaperone by maintaining the newly synthesized protein in an open conformation. Functions as a peptidyl-prolyl cis-trans isomerase.</text>
</comment>
<name>A0A5R8XYV8_9BACT</name>
<keyword evidence="5 12" id="KW-0963">Cytoplasm</keyword>
<evidence type="ECO:0000256" key="12">
    <source>
        <dbReference type="HAMAP-Rule" id="MF_00303"/>
    </source>
</evidence>
<dbReference type="Pfam" id="PF00254">
    <property type="entry name" value="FKBP_C"/>
    <property type="match status" value="1"/>
</dbReference>
<evidence type="ECO:0000256" key="3">
    <source>
        <dbReference type="ARBA" id="ARBA00013194"/>
    </source>
</evidence>
<evidence type="ECO:0000256" key="7">
    <source>
        <dbReference type="ARBA" id="ARBA00023110"/>
    </source>
</evidence>
<dbReference type="EMBL" id="VANU01000005">
    <property type="protein sequence ID" value="TLP36931.1"/>
    <property type="molecule type" value="Genomic_DNA"/>
</dbReference>
<dbReference type="SUPFAM" id="SSF109998">
    <property type="entry name" value="Triger factor/SurA peptide-binding domain-like"/>
    <property type="match status" value="1"/>
</dbReference>
<accession>A0A5R8XYV8</accession>
<comment type="catalytic activity">
    <reaction evidence="1 12 13">
        <text>[protein]-peptidylproline (omega=180) = [protein]-peptidylproline (omega=0)</text>
        <dbReference type="Rhea" id="RHEA:16237"/>
        <dbReference type="Rhea" id="RHEA-COMP:10747"/>
        <dbReference type="Rhea" id="RHEA-COMP:10748"/>
        <dbReference type="ChEBI" id="CHEBI:83833"/>
        <dbReference type="ChEBI" id="CHEBI:83834"/>
        <dbReference type="EC" id="5.2.1.8"/>
    </reaction>
</comment>
<organism evidence="17 18">
    <name type="scientific">Arcobacter arenosus</name>
    <dbReference type="NCBI Taxonomy" id="2576037"/>
    <lineage>
        <taxon>Bacteria</taxon>
        <taxon>Pseudomonadati</taxon>
        <taxon>Campylobacterota</taxon>
        <taxon>Epsilonproteobacteria</taxon>
        <taxon>Campylobacterales</taxon>
        <taxon>Arcobacteraceae</taxon>
        <taxon>Arcobacter</taxon>
    </lineage>
</organism>
<evidence type="ECO:0000256" key="6">
    <source>
        <dbReference type="ARBA" id="ARBA00022618"/>
    </source>
</evidence>
<evidence type="ECO:0000256" key="2">
    <source>
        <dbReference type="ARBA" id="ARBA00005464"/>
    </source>
</evidence>
<evidence type="ECO:0000313" key="18">
    <source>
        <dbReference type="Proteomes" id="UP000308901"/>
    </source>
</evidence>
<dbReference type="Gene3D" id="3.10.50.40">
    <property type="match status" value="1"/>
</dbReference>
<dbReference type="GO" id="GO:0051301">
    <property type="term" value="P:cell division"/>
    <property type="evidence" value="ECO:0007669"/>
    <property type="project" value="UniProtKB-KW"/>
</dbReference>
<dbReference type="GO" id="GO:0044183">
    <property type="term" value="F:protein folding chaperone"/>
    <property type="evidence" value="ECO:0007669"/>
    <property type="project" value="TreeGrafter"/>
</dbReference>
<feature type="coiled-coil region" evidence="15">
    <location>
        <begin position="329"/>
        <end position="356"/>
    </location>
</feature>
<evidence type="ECO:0000256" key="15">
    <source>
        <dbReference type="SAM" id="Coils"/>
    </source>
</evidence>
<proteinExistence type="inferred from homology"/>
<dbReference type="Pfam" id="PF05698">
    <property type="entry name" value="Trigger_C"/>
    <property type="match status" value="1"/>
</dbReference>
<keyword evidence="10 12" id="KW-0131">Cell cycle</keyword>
<dbReference type="InterPro" id="IPR037041">
    <property type="entry name" value="Trigger_fac_C_sf"/>
</dbReference>
<dbReference type="InterPro" id="IPR005215">
    <property type="entry name" value="Trig_fac"/>
</dbReference>
<dbReference type="GO" id="GO:0051083">
    <property type="term" value="P:'de novo' cotranslational protein folding"/>
    <property type="evidence" value="ECO:0007669"/>
    <property type="project" value="TreeGrafter"/>
</dbReference>
<dbReference type="InterPro" id="IPR046357">
    <property type="entry name" value="PPIase_dom_sf"/>
</dbReference>
<evidence type="ECO:0000256" key="14">
    <source>
        <dbReference type="RuleBase" id="RU003914"/>
    </source>
</evidence>
<comment type="caution">
    <text evidence="17">The sequence shown here is derived from an EMBL/GenBank/DDBJ whole genome shotgun (WGS) entry which is preliminary data.</text>
</comment>
<dbReference type="InterPro" id="IPR008881">
    <property type="entry name" value="Trigger_fac_ribosome-bd_bac"/>
</dbReference>
<dbReference type="HAMAP" id="MF_00303">
    <property type="entry name" value="Trigger_factor_Tig"/>
    <property type="match status" value="1"/>
</dbReference>
<evidence type="ECO:0000256" key="9">
    <source>
        <dbReference type="ARBA" id="ARBA00023235"/>
    </source>
</evidence>
<comment type="subcellular location">
    <subcellularLocation>
        <location evidence="12">Cytoplasm</location>
    </subcellularLocation>
    <text evidence="12">About half TF is bound to the ribosome near the polypeptide exit tunnel while the other half is free in the cytoplasm.</text>
</comment>
<dbReference type="GO" id="GO:0043335">
    <property type="term" value="P:protein unfolding"/>
    <property type="evidence" value="ECO:0007669"/>
    <property type="project" value="TreeGrafter"/>
</dbReference>
<feature type="domain" description="PPIase FKBP-type" evidence="16">
    <location>
        <begin position="166"/>
        <end position="265"/>
    </location>
</feature>
<dbReference type="PANTHER" id="PTHR30560">
    <property type="entry name" value="TRIGGER FACTOR CHAPERONE AND PEPTIDYL-PROLYL CIS/TRANS ISOMERASE"/>
    <property type="match status" value="1"/>
</dbReference>
<evidence type="ECO:0000256" key="13">
    <source>
        <dbReference type="PROSITE-ProRule" id="PRU00277"/>
    </source>
</evidence>
<gene>
    <name evidence="12" type="primary">tig</name>
    <name evidence="17" type="ORF">FDK22_11840</name>
</gene>
<dbReference type="NCBIfam" id="TIGR00115">
    <property type="entry name" value="tig"/>
    <property type="match status" value="1"/>
</dbReference>